<evidence type="ECO:0000313" key="1">
    <source>
        <dbReference type="EMBL" id="ULN52992.1"/>
    </source>
</evidence>
<dbReference type="RefSeq" id="WP_240171251.1">
    <property type="nucleotide sequence ID" value="NZ_CP092365.1"/>
</dbReference>
<dbReference type="Proteomes" id="UP001055200">
    <property type="component" value="Chromosome"/>
</dbReference>
<accession>A0ABY3U653</accession>
<name>A0ABY3U653_9MYCO</name>
<keyword evidence="2" id="KW-1185">Reference proteome</keyword>
<protein>
    <submittedName>
        <fullName evidence="1">Uncharacterized protein</fullName>
    </submittedName>
</protein>
<organism evidence="1 2">
    <name type="scientific">Mycolicibacillus parakoreensis</name>
    <dbReference type="NCBI Taxonomy" id="1069221"/>
    <lineage>
        <taxon>Bacteria</taxon>
        <taxon>Bacillati</taxon>
        <taxon>Actinomycetota</taxon>
        <taxon>Actinomycetes</taxon>
        <taxon>Mycobacteriales</taxon>
        <taxon>Mycobacteriaceae</taxon>
        <taxon>Mycolicibacillus</taxon>
    </lineage>
</organism>
<sequence>MSIGCRACAAGLDHCHGTVIDHLLRPTECTAEGCVDHDGARHPLLLECAQLACGCAAGVG</sequence>
<reference evidence="1" key="1">
    <citation type="submission" date="2022-08" db="EMBL/GenBank/DDBJ databases">
        <title>Complete genome sequence of 14 non-tuberculosis mycobacteria type-strains.</title>
        <authorList>
            <person name="Igarashi Y."/>
            <person name="Osugi A."/>
            <person name="Mitarai S."/>
        </authorList>
    </citation>
    <scope>NUCLEOTIDE SEQUENCE</scope>
    <source>
        <strain evidence="1">DSM 45575</strain>
    </source>
</reference>
<proteinExistence type="predicted"/>
<gene>
    <name evidence="1" type="ORF">MIU77_00960</name>
</gene>
<dbReference type="EMBL" id="CP092365">
    <property type="protein sequence ID" value="ULN52992.1"/>
    <property type="molecule type" value="Genomic_DNA"/>
</dbReference>
<evidence type="ECO:0000313" key="2">
    <source>
        <dbReference type="Proteomes" id="UP001055200"/>
    </source>
</evidence>